<proteinExistence type="predicted"/>
<evidence type="ECO:0000313" key="2">
    <source>
        <dbReference type="EMBL" id="MDQ0532681.1"/>
    </source>
</evidence>
<comment type="caution">
    <text evidence="2">The sequence shown here is derived from an EMBL/GenBank/DDBJ whole genome shotgun (WGS) entry which is preliminary data.</text>
</comment>
<evidence type="ECO:0000259" key="1">
    <source>
        <dbReference type="Pfam" id="PF14326"/>
    </source>
</evidence>
<name>A0ABU0MHH7_9PROT</name>
<dbReference type="Proteomes" id="UP001244552">
    <property type="component" value="Unassembled WGS sequence"/>
</dbReference>
<dbReference type="Pfam" id="PF14326">
    <property type="entry name" value="DUF4384"/>
    <property type="match status" value="1"/>
</dbReference>
<gene>
    <name evidence="2" type="ORF">QO018_001528</name>
</gene>
<dbReference type="EMBL" id="JAUSVU010000004">
    <property type="protein sequence ID" value="MDQ0532681.1"/>
    <property type="molecule type" value="Genomic_DNA"/>
</dbReference>
<reference evidence="2 3" key="1">
    <citation type="submission" date="2023-07" db="EMBL/GenBank/DDBJ databases">
        <title>Genomic Encyclopedia of Type Strains, Phase IV (KMG-IV): sequencing the most valuable type-strain genomes for metagenomic binning, comparative biology and taxonomic classification.</title>
        <authorList>
            <person name="Goeker M."/>
        </authorList>
    </citation>
    <scope>NUCLEOTIDE SEQUENCE [LARGE SCALE GENOMIC DNA]</scope>
    <source>
        <strain evidence="2 3">DSM 19922</strain>
    </source>
</reference>
<dbReference type="RefSeq" id="WP_209980644.1">
    <property type="nucleotide sequence ID" value="NZ_JAGINO010000004.1"/>
</dbReference>
<evidence type="ECO:0000313" key="3">
    <source>
        <dbReference type="Proteomes" id="UP001244552"/>
    </source>
</evidence>
<organism evidence="2 3">
    <name type="scientific">Azospirillum picis</name>
    <dbReference type="NCBI Taxonomy" id="488438"/>
    <lineage>
        <taxon>Bacteria</taxon>
        <taxon>Pseudomonadati</taxon>
        <taxon>Pseudomonadota</taxon>
        <taxon>Alphaproteobacteria</taxon>
        <taxon>Rhodospirillales</taxon>
        <taxon>Azospirillaceae</taxon>
        <taxon>Azospirillum</taxon>
    </lineage>
</organism>
<sequence length="213" mass="22135">MHALPCTLAIVEEANGRLLVSGTVAGDHAHDAVRAAVDATAAGWEYGFDMAVANPWFCQPLSAVAAAIAANRRSAAPLAMTVDGGETLNAGAPLVLQVKTPDRPVSLRIDYFTSDGSVVHLLPNPSAPETPLGSNTVLRLGNKADGGRYWTIGAPYGQELLVALATPERLFPVERPEQEPAAAYLAALSKALSARSSALPDAVAAASFIRTEP</sequence>
<dbReference type="InterPro" id="IPR025493">
    <property type="entry name" value="DUF4384"/>
</dbReference>
<protein>
    <recommendedName>
        <fullName evidence="1">DUF4384 domain-containing protein</fullName>
    </recommendedName>
</protein>
<keyword evidence="3" id="KW-1185">Reference proteome</keyword>
<feature type="domain" description="DUF4384" evidence="1">
    <location>
        <begin position="89"/>
        <end position="168"/>
    </location>
</feature>
<accession>A0ABU0MHH7</accession>